<feature type="domain" description="Histidine kinase" evidence="9">
    <location>
        <begin position="527"/>
        <end position="723"/>
    </location>
</feature>
<dbReference type="RefSeq" id="WP_243857141.1">
    <property type="nucleotide sequence ID" value="NZ_JAASQV010000001.1"/>
</dbReference>
<evidence type="ECO:0000259" key="9">
    <source>
        <dbReference type="PROSITE" id="PS50109"/>
    </source>
</evidence>
<evidence type="ECO:0000256" key="2">
    <source>
        <dbReference type="ARBA" id="ARBA00012438"/>
    </source>
</evidence>
<evidence type="ECO:0000313" key="11">
    <source>
        <dbReference type="Proteomes" id="UP000564677"/>
    </source>
</evidence>
<gene>
    <name evidence="10" type="ORF">FHR20_001303</name>
</gene>
<organism evidence="10 11">
    <name type="scientific">Sphingomonas leidyi</name>
    <dbReference type="NCBI Taxonomy" id="68569"/>
    <lineage>
        <taxon>Bacteria</taxon>
        <taxon>Pseudomonadati</taxon>
        <taxon>Pseudomonadota</taxon>
        <taxon>Alphaproteobacteria</taxon>
        <taxon>Sphingomonadales</taxon>
        <taxon>Sphingomonadaceae</taxon>
        <taxon>Sphingomonas</taxon>
    </lineage>
</organism>
<dbReference type="GO" id="GO:0005524">
    <property type="term" value="F:ATP binding"/>
    <property type="evidence" value="ECO:0007669"/>
    <property type="project" value="UniProtKB-KW"/>
</dbReference>
<feature type="region of interest" description="Disordered" evidence="8">
    <location>
        <begin position="495"/>
        <end position="518"/>
    </location>
</feature>
<keyword evidence="3" id="KW-0808">Transferase</keyword>
<evidence type="ECO:0000313" key="10">
    <source>
        <dbReference type="EMBL" id="NIJ64372.1"/>
    </source>
</evidence>
<keyword evidence="7" id="KW-0902">Two-component regulatory system</keyword>
<dbReference type="GO" id="GO:0030295">
    <property type="term" value="F:protein kinase activator activity"/>
    <property type="evidence" value="ECO:0007669"/>
    <property type="project" value="TreeGrafter"/>
</dbReference>
<evidence type="ECO:0000256" key="6">
    <source>
        <dbReference type="ARBA" id="ARBA00022840"/>
    </source>
</evidence>
<dbReference type="GO" id="GO:0000155">
    <property type="term" value="F:phosphorelay sensor kinase activity"/>
    <property type="evidence" value="ECO:0007669"/>
    <property type="project" value="InterPro"/>
</dbReference>
<keyword evidence="6" id="KW-0067">ATP-binding</keyword>
<evidence type="ECO:0000256" key="4">
    <source>
        <dbReference type="ARBA" id="ARBA00022741"/>
    </source>
</evidence>
<evidence type="ECO:0000256" key="7">
    <source>
        <dbReference type="ARBA" id="ARBA00023012"/>
    </source>
</evidence>
<evidence type="ECO:0000256" key="8">
    <source>
        <dbReference type="SAM" id="MobiDB-lite"/>
    </source>
</evidence>
<dbReference type="InterPro" id="IPR003661">
    <property type="entry name" value="HisK_dim/P_dom"/>
</dbReference>
<accession>A0A7X5UY51</accession>
<keyword evidence="11" id="KW-1185">Reference proteome</keyword>
<dbReference type="Pfam" id="PF00512">
    <property type="entry name" value="HisKA"/>
    <property type="match status" value="1"/>
</dbReference>
<dbReference type="SUPFAM" id="SSF47384">
    <property type="entry name" value="Homodimeric domain of signal transducing histidine kinase"/>
    <property type="match status" value="1"/>
</dbReference>
<dbReference type="InterPro" id="IPR005467">
    <property type="entry name" value="His_kinase_dom"/>
</dbReference>
<dbReference type="PANTHER" id="PTHR42878">
    <property type="entry name" value="TWO-COMPONENT HISTIDINE KINASE"/>
    <property type="match status" value="1"/>
</dbReference>
<evidence type="ECO:0000256" key="5">
    <source>
        <dbReference type="ARBA" id="ARBA00022777"/>
    </source>
</evidence>
<dbReference type="GO" id="GO:0000156">
    <property type="term" value="F:phosphorelay response regulator activity"/>
    <property type="evidence" value="ECO:0007669"/>
    <property type="project" value="TreeGrafter"/>
</dbReference>
<dbReference type="InterPro" id="IPR036097">
    <property type="entry name" value="HisK_dim/P_sf"/>
</dbReference>
<comment type="catalytic activity">
    <reaction evidence="1">
        <text>ATP + protein L-histidine = ADP + protein N-phospho-L-histidine.</text>
        <dbReference type="EC" id="2.7.13.3"/>
    </reaction>
</comment>
<dbReference type="EC" id="2.7.13.3" evidence="2"/>
<dbReference type="GO" id="GO:0007234">
    <property type="term" value="P:osmosensory signaling via phosphorelay pathway"/>
    <property type="evidence" value="ECO:0007669"/>
    <property type="project" value="TreeGrafter"/>
</dbReference>
<dbReference type="SMART" id="SM00388">
    <property type="entry name" value="HisKA"/>
    <property type="match status" value="1"/>
</dbReference>
<keyword evidence="4" id="KW-0547">Nucleotide-binding</keyword>
<dbReference type="AlphaFoldDB" id="A0A7X5UY51"/>
<sequence>MRFDDTLETVLASDLGTPYGVQSAWRQLVDLIGRRRAVAGNRAMGVLRTIRESVPLPVRAASARTLEHADPPPPLVRLFALDELQVALPVLRSARMNSAEWIQLLPELAPAARAILRNRRDLSPAVRRALESFGPIDFVLPDETVKQVPVETVTAEPEVMAEVTAIDWAEVVDARPAEPVPAEIEAVEHLDAANADSHESMAAAAPEAEGKPLVYWSSTTPQRLPAHEATLAALLGRLPVAAPVDEAREGLPAEDLDPVDSGLAEPQAHIGSVPVPEPEVAPEAEAPPLVEDLSFVALAGLAPSITASAAQVAEEAEIPIRPVQSGTDESADSAEAIALPEAGAQGPAMEYSDSLAAEVRQIAAEAAGDDDGTFEIADVVARIDAFWRHREETGPQDPPAPRPADDFRFETDAKGMIRWVDGVSRAPLIGVSLDSQAAPGVSEASRVDGVAAGAFRRRAGFSNARLSVEGESDAAGDWLISAIPVFDPGNGRFTGYRGTARRPRVDERAEPVRTAPAPAMPADSLRQLVHELRTPTNAIAGFAEMIEAQMLGPVGDAYRDRAQVIRSQARELLGAIDDLDLAARIDSAALSLVPGQIALRPVLATIVDDLAPLAELRGSVIALPIADLSVTGDRRAVERLLARLLATLVSASGHSERIGVHMALETAEMVSITIDRPQALADYPGDSVLDIDDEREDATLLGTGFALRLARNLSRELGGTLVIGRESLTLRLPAAVNEQVGQAHLS</sequence>
<reference evidence="10 11" key="1">
    <citation type="submission" date="2020-03" db="EMBL/GenBank/DDBJ databases">
        <title>Genomic Encyclopedia of Type Strains, Phase IV (KMG-IV): sequencing the most valuable type-strain genomes for metagenomic binning, comparative biology and taxonomic classification.</title>
        <authorList>
            <person name="Goeker M."/>
        </authorList>
    </citation>
    <scope>NUCLEOTIDE SEQUENCE [LARGE SCALE GENOMIC DNA]</scope>
    <source>
        <strain evidence="10 11">DSM 4733</strain>
    </source>
</reference>
<dbReference type="InterPro" id="IPR050351">
    <property type="entry name" value="BphY/WalK/GraS-like"/>
</dbReference>
<dbReference type="Proteomes" id="UP000564677">
    <property type="component" value="Unassembled WGS sequence"/>
</dbReference>
<keyword evidence="5 10" id="KW-0418">Kinase</keyword>
<dbReference type="PANTHER" id="PTHR42878:SF7">
    <property type="entry name" value="SENSOR HISTIDINE KINASE GLRK"/>
    <property type="match status" value="1"/>
</dbReference>
<comment type="caution">
    <text evidence="10">The sequence shown here is derived from an EMBL/GenBank/DDBJ whole genome shotgun (WGS) entry which is preliminary data.</text>
</comment>
<evidence type="ECO:0000256" key="3">
    <source>
        <dbReference type="ARBA" id="ARBA00022679"/>
    </source>
</evidence>
<protein>
    <recommendedName>
        <fullName evidence="2">histidine kinase</fullName>
        <ecNumber evidence="2">2.7.13.3</ecNumber>
    </recommendedName>
</protein>
<name>A0A7X5UY51_9SPHN</name>
<proteinExistence type="predicted"/>
<dbReference type="Gene3D" id="1.10.287.130">
    <property type="match status" value="1"/>
</dbReference>
<evidence type="ECO:0000256" key="1">
    <source>
        <dbReference type="ARBA" id="ARBA00000085"/>
    </source>
</evidence>
<dbReference type="PROSITE" id="PS50109">
    <property type="entry name" value="HIS_KIN"/>
    <property type="match status" value="1"/>
</dbReference>
<dbReference type="CDD" id="cd00082">
    <property type="entry name" value="HisKA"/>
    <property type="match status" value="1"/>
</dbReference>
<dbReference type="EMBL" id="JAASQV010000001">
    <property type="protein sequence ID" value="NIJ64372.1"/>
    <property type="molecule type" value="Genomic_DNA"/>
</dbReference>